<comment type="caution">
    <text evidence="7">The sequence shown here is derived from an EMBL/GenBank/DDBJ whole genome shotgun (WGS) entry which is preliminary data.</text>
</comment>
<name>A0A2T9YQX5_9FUNG</name>
<sequence>MSFFYERYRFYLNNLIVTDLSLPANIAQQSQNSIQPIQDNDSQIFSLYNDPSFISLKNRILELGLTPTIYSASSTLAATPATLVESPQPHSLSFALTFDPNDFLQKSEPQNVLEADFFSIIQRDLDLLLQISELSDQYSVKSPLKLHKSELPHVNSDTLGLHPHVDTNANTEKNQILFQKNSSNNLYSDNSLVMFNKTVSLANTLSLSTCNYPLSNPAGLLIPEIKTVSSINSQKKLIINQLVVIKQSIIDLNSRISATLDENKKPGLLTRSWVPLLTLGLTSYYTLRTVIGYTDSIKAYFYQLVKVSLNYTYRYILDPLKEAYKTIRYGGRIITVVSSSSLDSSINALQLMVVSLLASEQLLTDHQIQDIKDQVKTGDISMVMGKYAKEIKNPIKNALFGDLIPSILVQVQKANVDIQNTLAALDKLLRSNELNFVFLAVAPAMAILYSFFKIIASIVNQLSANVDNTHTGYTLKCILREIDILLNQQLKTEKFSISQIGSIEHKDIDNENDSKQELAQVQKQYIDQGTLLCYSDNLRYFALCMAEKNSTNSFKTGYVFSTIRKLIFGQGVGIYSSTIDSKNVQNMVLADIRDLENCEFSFEQRYNVLQRIYRTWDSIFK</sequence>
<reference evidence="7 8" key="1">
    <citation type="journal article" date="2018" name="MBio">
        <title>Comparative Genomics Reveals the Core Gene Toolbox for the Fungus-Insect Symbiosis.</title>
        <authorList>
            <person name="Wang Y."/>
            <person name="Stata M."/>
            <person name="Wang W."/>
            <person name="Stajich J.E."/>
            <person name="White M.M."/>
            <person name="Moncalvo J.M."/>
        </authorList>
    </citation>
    <scope>NUCLEOTIDE SEQUENCE [LARGE SCALE GENOMIC DNA]</scope>
    <source>
        <strain evidence="7 8">SWE-8-4</strain>
    </source>
</reference>
<evidence type="ECO:0000256" key="1">
    <source>
        <dbReference type="ARBA" id="ARBA00004225"/>
    </source>
</evidence>
<organism evidence="7 8">
    <name type="scientific">Smittium simulii</name>
    <dbReference type="NCBI Taxonomy" id="133385"/>
    <lineage>
        <taxon>Eukaryota</taxon>
        <taxon>Fungi</taxon>
        <taxon>Fungi incertae sedis</taxon>
        <taxon>Zoopagomycota</taxon>
        <taxon>Kickxellomycotina</taxon>
        <taxon>Harpellomycetes</taxon>
        <taxon>Harpellales</taxon>
        <taxon>Legeriomycetaceae</taxon>
        <taxon>Smittium</taxon>
    </lineage>
</organism>
<dbReference type="GO" id="GO:0005741">
    <property type="term" value="C:mitochondrial outer membrane"/>
    <property type="evidence" value="ECO:0007669"/>
    <property type="project" value="TreeGrafter"/>
</dbReference>
<proteinExistence type="predicted"/>
<evidence type="ECO:0000256" key="6">
    <source>
        <dbReference type="SAM" id="Phobius"/>
    </source>
</evidence>
<keyword evidence="3 6" id="KW-1133">Transmembrane helix</keyword>
<dbReference type="OrthoDB" id="413313at2759"/>
<comment type="subcellular location">
    <subcellularLocation>
        <location evidence="1">Mitochondrion membrane</location>
        <topology evidence="1">Multi-pass membrane protein</topology>
    </subcellularLocation>
</comment>
<keyword evidence="4" id="KW-0496">Mitochondrion</keyword>
<protein>
    <recommendedName>
        <fullName evidence="9">Nuclear control of ATPase protein 2</fullName>
    </recommendedName>
</protein>
<dbReference type="AlphaFoldDB" id="A0A2T9YQX5"/>
<dbReference type="PANTHER" id="PTHR28234">
    <property type="entry name" value="NUCLEAR CONTROL OF ATPASE PROTEIN 2"/>
    <property type="match status" value="1"/>
</dbReference>
<dbReference type="EMBL" id="MBFR01000075">
    <property type="protein sequence ID" value="PVU94753.1"/>
    <property type="molecule type" value="Genomic_DNA"/>
</dbReference>
<keyword evidence="5 6" id="KW-0472">Membrane</keyword>
<gene>
    <name evidence="7" type="ORF">BB561_002282</name>
</gene>
<dbReference type="STRING" id="133385.A0A2T9YQX5"/>
<evidence type="ECO:0000313" key="7">
    <source>
        <dbReference type="EMBL" id="PVU94753.1"/>
    </source>
</evidence>
<evidence type="ECO:0000313" key="8">
    <source>
        <dbReference type="Proteomes" id="UP000245383"/>
    </source>
</evidence>
<evidence type="ECO:0000256" key="4">
    <source>
        <dbReference type="ARBA" id="ARBA00023128"/>
    </source>
</evidence>
<dbReference type="Proteomes" id="UP000245383">
    <property type="component" value="Unassembled WGS sequence"/>
</dbReference>
<evidence type="ECO:0000256" key="3">
    <source>
        <dbReference type="ARBA" id="ARBA00022989"/>
    </source>
</evidence>
<evidence type="ECO:0008006" key="9">
    <source>
        <dbReference type="Google" id="ProtNLM"/>
    </source>
</evidence>
<dbReference type="InterPro" id="IPR013946">
    <property type="entry name" value="NCA2-like"/>
</dbReference>
<keyword evidence="8" id="KW-1185">Reference proteome</keyword>
<keyword evidence="2 6" id="KW-0812">Transmembrane</keyword>
<dbReference type="Pfam" id="PF08637">
    <property type="entry name" value="NCA2"/>
    <property type="match status" value="1"/>
</dbReference>
<feature type="transmembrane region" description="Helical" evidence="6">
    <location>
        <begin position="434"/>
        <end position="452"/>
    </location>
</feature>
<evidence type="ECO:0000256" key="2">
    <source>
        <dbReference type="ARBA" id="ARBA00022692"/>
    </source>
</evidence>
<dbReference type="PANTHER" id="PTHR28234:SF1">
    <property type="entry name" value="NUCLEAR CONTROL OF ATPASE PROTEIN 2"/>
    <property type="match status" value="1"/>
</dbReference>
<accession>A0A2T9YQX5</accession>
<evidence type="ECO:0000256" key="5">
    <source>
        <dbReference type="ARBA" id="ARBA00023136"/>
    </source>
</evidence>